<reference evidence="2" key="2">
    <citation type="submission" date="2020-05" db="UniProtKB">
        <authorList>
            <consortium name="EnsemblMetazoa"/>
        </authorList>
    </citation>
    <scope>IDENTIFICATION</scope>
    <source>
        <strain evidence="2">Epiroticus2</strain>
    </source>
</reference>
<feature type="region of interest" description="Disordered" evidence="1">
    <location>
        <begin position="129"/>
        <end position="155"/>
    </location>
</feature>
<dbReference type="EnsemblMetazoa" id="AEPI009913-RA">
    <property type="protein sequence ID" value="AEPI009913-PA"/>
    <property type="gene ID" value="AEPI009913"/>
</dbReference>
<evidence type="ECO:0000313" key="3">
    <source>
        <dbReference type="Proteomes" id="UP000075885"/>
    </source>
</evidence>
<keyword evidence="3" id="KW-1185">Reference proteome</keyword>
<reference evidence="3" key="1">
    <citation type="submission" date="2013-03" db="EMBL/GenBank/DDBJ databases">
        <title>The Genome Sequence of Anopheles epiroticus epiroticus2.</title>
        <authorList>
            <consortium name="The Broad Institute Genomics Platform"/>
            <person name="Neafsey D.E."/>
            <person name="Howell P."/>
            <person name="Walker B."/>
            <person name="Young S.K."/>
            <person name="Zeng Q."/>
            <person name="Gargeya S."/>
            <person name="Fitzgerald M."/>
            <person name="Haas B."/>
            <person name="Abouelleil A."/>
            <person name="Allen A.W."/>
            <person name="Alvarado L."/>
            <person name="Arachchi H.M."/>
            <person name="Berlin A.M."/>
            <person name="Chapman S.B."/>
            <person name="Gainer-Dewar J."/>
            <person name="Goldberg J."/>
            <person name="Griggs A."/>
            <person name="Gujja S."/>
            <person name="Hansen M."/>
            <person name="Howarth C."/>
            <person name="Imamovic A."/>
            <person name="Ireland A."/>
            <person name="Larimer J."/>
            <person name="McCowan C."/>
            <person name="Murphy C."/>
            <person name="Pearson M."/>
            <person name="Poon T.W."/>
            <person name="Priest M."/>
            <person name="Roberts A."/>
            <person name="Saif S."/>
            <person name="Shea T."/>
            <person name="Sisk P."/>
            <person name="Sykes S."/>
            <person name="Wortman J."/>
            <person name="Nusbaum C."/>
            <person name="Birren B."/>
        </authorList>
    </citation>
    <scope>NUCLEOTIDE SEQUENCE [LARGE SCALE GENOMIC DNA]</scope>
    <source>
        <strain evidence="3">Epiroticus2</strain>
    </source>
</reference>
<protein>
    <submittedName>
        <fullName evidence="2">Uncharacterized protein</fullName>
    </submittedName>
</protein>
<sequence length="265" mass="29914">MKQQQLQQQYNRPRTAPDEWDSTNNSTPSAPPPPPPVMQQRTTMARCPELVRRTQGRGRPRQDHPIYALNHPGGDCGETDGDIDDTLSEFAGGWYTPRRRHTSLSSLRPSTLKKLNDWLDSYQQDTRGGELRLTGYSSGEEEAARSPRESFGTSKLKECKQQECDKELEETTTPRQVVPLPVQEVTSPKINSTDSSGVGHRLLSNLMMMLMHLAEMISPITLQLLTVLRDRTKTAIVYLWDRFVQPMVANGTPPQRKDPTAMVSK</sequence>
<dbReference type="Proteomes" id="UP000075885">
    <property type="component" value="Unassembled WGS sequence"/>
</dbReference>
<dbReference type="VEuPathDB" id="VectorBase:AEPI009913"/>
<feature type="region of interest" description="Disordered" evidence="1">
    <location>
        <begin position="1"/>
        <end position="82"/>
    </location>
</feature>
<dbReference type="AlphaFoldDB" id="A0A182PSH8"/>
<evidence type="ECO:0000313" key="2">
    <source>
        <dbReference type="EnsemblMetazoa" id="AEPI009913-PA"/>
    </source>
</evidence>
<evidence type="ECO:0000256" key="1">
    <source>
        <dbReference type="SAM" id="MobiDB-lite"/>
    </source>
</evidence>
<proteinExistence type="predicted"/>
<organism evidence="2 3">
    <name type="scientific">Anopheles epiroticus</name>
    <dbReference type="NCBI Taxonomy" id="199890"/>
    <lineage>
        <taxon>Eukaryota</taxon>
        <taxon>Metazoa</taxon>
        <taxon>Ecdysozoa</taxon>
        <taxon>Arthropoda</taxon>
        <taxon>Hexapoda</taxon>
        <taxon>Insecta</taxon>
        <taxon>Pterygota</taxon>
        <taxon>Neoptera</taxon>
        <taxon>Endopterygota</taxon>
        <taxon>Diptera</taxon>
        <taxon>Nematocera</taxon>
        <taxon>Culicoidea</taxon>
        <taxon>Culicidae</taxon>
        <taxon>Anophelinae</taxon>
        <taxon>Anopheles</taxon>
    </lineage>
</organism>
<name>A0A182PSH8_9DIPT</name>
<accession>A0A182PSH8</accession>